<sequence length="784" mass="88625">MNHHSRHTSPLLTNHSALTPTITFTRGTAATNPMPSAAEAPPEPTATASMSSSSPGSRGQAFFSVDLAAAARRLLAFLRSAPAGGAVGPRSVRRYEDLWLPLAAEATGGGGEDAAMLVPPPDVQLIWLCHCFHHSYFSYCISRFGRLIDRPSILDAENEEYAADCCRDLWAARYPLEPFDLDNNEFDGTNLNAIDNDNANSEIVRIVQTYAGLAACFASPFVSEGVYHVAAKRRYMRFLDLIREGVCTTRQDTRLVPSLDILLMWLAHQSFPVSYATDMKAMAIWDNVTKMVVSYGEVVSEEVVERTRVLWEEAYDEPYDLSGSELDARAVDTAREAFHWEAAASEEDANRLYKGLQPRFLMEVYVFLKGEFDSENISKEFLRLRAQRCYRSLKLDKPMSNLSCKNWQKTWHLYCEFATRGLTIEVRRSTSGCFRNSKILRNISFSWNDMLHEKSLILTGELDARMRVMASITPPIQAPYLLKCVPDRVTDDGGAMISDVILRMRSYRPQEGRWLTRTVLDYGGRECFVIRMRIGRGIWRRGPETPMAVKWEDRSIEVREGSWSYIASATSVGYAPEKVVGTATPTKNQQENKVVWNFSTGDVLTVWLGDDLNFQLQNESPEEEARLLVGRRLSYSINKDSTSYNHNEEEQYITLVRTSADHPDGRATVLLNWKLLAVEFLPQEDAVFVLLLCMAITRTMTEIRREDVAGLLVRRRIREPQIGQRDWGSVMLPSSPSLDPHLQPWYRNAVRVLSSAETVPNGVMPTKYSPTDGKDELYKQALIP</sequence>
<feature type="compositionally biased region" description="Low complexity" evidence="1">
    <location>
        <begin position="33"/>
        <end position="54"/>
    </location>
</feature>
<proteinExistence type="predicted"/>
<evidence type="ECO:0000259" key="2">
    <source>
        <dbReference type="Pfam" id="PF25335"/>
    </source>
</evidence>
<dbReference type="Pfam" id="PF25335">
    <property type="entry name" value="GRDP_C"/>
    <property type="match status" value="1"/>
</dbReference>
<accession>A0AAD8SUK8</accession>
<gene>
    <name evidence="3" type="ORF">QYE76_052897</name>
</gene>
<dbReference type="EMBL" id="JAUUTY010000003">
    <property type="protein sequence ID" value="KAK1664738.1"/>
    <property type="molecule type" value="Genomic_DNA"/>
</dbReference>
<dbReference type="PANTHER" id="PTHR34365:SF2">
    <property type="entry name" value="ENOLASE (DUF1399)"/>
    <property type="match status" value="1"/>
</dbReference>
<protein>
    <recommendedName>
        <fullName evidence="2">GRPD C-terminal domain-containing protein</fullName>
    </recommendedName>
</protein>
<evidence type="ECO:0000256" key="1">
    <source>
        <dbReference type="SAM" id="MobiDB-lite"/>
    </source>
</evidence>
<evidence type="ECO:0000313" key="3">
    <source>
        <dbReference type="EMBL" id="KAK1664738.1"/>
    </source>
</evidence>
<dbReference type="InterPro" id="IPR057518">
    <property type="entry name" value="GRDP_C"/>
</dbReference>
<keyword evidence="4" id="KW-1185">Reference proteome</keyword>
<dbReference type="Pfam" id="PF07173">
    <property type="entry name" value="GRDP-like"/>
    <property type="match status" value="1"/>
</dbReference>
<dbReference type="Proteomes" id="UP001231189">
    <property type="component" value="Unassembled WGS sequence"/>
</dbReference>
<dbReference type="AlphaFoldDB" id="A0AAD8SUK8"/>
<evidence type="ECO:0000313" key="4">
    <source>
        <dbReference type="Proteomes" id="UP001231189"/>
    </source>
</evidence>
<comment type="caution">
    <text evidence="3">The sequence shown here is derived from an EMBL/GenBank/DDBJ whole genome shotgun (WGS) entry which is preliminary data.</text>
</comment>
<name>A0AAD8SUK8_LOLMU</name>
<organism evidence="3 4">
    <name type="scientific">Lolium multiflorum</name>
    <name type="common">Italian ryegrass</name>
    <name type="synonym">Lolium perenne subsp. multiflorum</name>
    <dbReference type="NCBI Taxonomy" id="4521"/>
    <lineage>
        <taxon>Eukaryota</taxon>
        <taxon>Viridiplantae</taxon>
        <taxon>Streptophyta</taxon>
        <taxon>Embryophyta</taxon>
        <taxon>Tracheophyta</taxon>
        <taxon>Spermatophyta</taxon>
        <taxon>Magnoliopsida</taxon>
        <taxon>Liliopsida</taxon>
        <taxon>Poales</taxon>
        <taxon>Poaceae</taxon>
        <taxon>BOP clade</taxon>
        <taxon>Pooideae</taxon>
        <taxon>Poodae</taxon>
        <taxon>Poeae</taxon>
        <taxon>Poeae Chloroplast Group 2 (Poeae type)</taxon>
        <taxon>Loliodinae</taxon>
        <taxon>Loliinae</taxon>
        <taxon>Lolium</taxon>
    </lineage>
</organism>
<dbReference type="PANTHER" id="PTHR34365">
    <property type="entry name" value="ENOLASE (DUF1399)"/>
    <property type="match status" value="1"/>
</dbReference>
<dbReference type="InterPro" id="IPR009836">
    <property type="entry name" value="GRDP-like"/>
</dbReference>
<feature type="domain" description="GRPD C-terminal" evidence="2">
    <location>
        <begin position="519"/>
        <end position="680"/>
    </location>
</feature>
<reference evidence="3" key="1">
    <citation type="submission" date="2023-07" db="EMBL/GenBank/DDBJ databases">
        <title>A chromosome-level genome assembly of Lolium multiflorum.</title>
        <authorList>
            <person name="Chen Y."/>
            <person name="Copetti D."/>
            <person name="Kolliker R."/>
            <person name="Studer B."/>
        </authorList>
    </citation>
    <scope>NUCLEOTIDE SEQUENCE</scope>
    <source>
        <strain evidence="3">02402/16</strain>
        <tissue evidence="3">Leaf</tissue>
    </source>
</reference>
<feature type="region of interest" description="Disordered" evidence="1">
    <location>
        <begin position="26"/>
        <end position="54"/>
    </location>
</feature>